<dbReference type="Proteomes" id="UP001241758">
    <property type="component" value="Unassembled WGS sequence"/>
</dbReference>
<dbReference type="InterPro" id="IPR050367">
    <property type="entry name" value="APC_superfamily"/>
</dbReference>
<dbReference type="Pfam" id="PF13520">
    <property type="entry name" value="AA_permease_2"/>
    <property type="match status" value="1"/>
</dbReference>
<keyword evidence="2" id="KW-1003">Cell membrane</keyword>
<evidence type="ECO:0000256" key="2">
    <source>
        <dbReference type="ARBA" id="ARBA00022475"/>
    </source>
</evidence>
<protein>
    <submittedName>
        <fullName evidence="8">Amino acid permease</fullName>
    </submittedName>
</protein>
<evidence type="ECO:0000256" key="4">
    <source>
        <dbReference type="ARBA" id="ARBA00022989"/>
    </source>
</evidence>
<keyword evidence="5 7" id="KW-0472">Membrane</keyword>
<evidence type="ECO:0000256" key="1">
    <source>
        <dbReference type="ARBA" id="ARBA00004651"/>
    </source>
</evidence>
<dbReference type="Gene3D" id="1.20.1740.10">
    <property type="entry name" value="Amino acid/polyamine transporter I"/>
    <property type="match status" value="1"/>
</dbReference>
<evidence type="ECO:0000256" key="5">
    <source>
        <dbReference type="ARBA" id="ARBA00023136"/>
    </source>
</evidence>
<evidence type="ECO:0000256" key="7">
    <source>
        <dbReference type="SAM" id="Phobius"/>
    </source>
</evidence>
<feature type="transmembrane region" description="Helical" evidence="7">
    <location>
        <begin position="263"/>
        <end position="285"/>
    </location>
</feature>
<accession>A0ABT6WXP6</accession>
<keyword evidence="3 7" id="KW-0812">Transmembrane</keyword>
<comment type="subcellular location">
    <subcellularLocation>
        <location evidence="1">Cell membrane</location>
        <topology evidence="1">Multi-pass membrane protein</topology>
    </subcellularLocation>
</comment>
<dbReference type="RefSeq" id="WP_282765908.1">
    <property type="nucleotide sequence ID" value="NZ_JASCTH010000034.1"/>
</dbReference>
<feature type="transmembrane region" description="Helical" evidence="7">
    <location>
        <begin position="148"/>
        <end position="169"/>
    </location>
</feature>
<proteinExistence type="predicted"/>
<feature type="compositionally biased region" description="Polar residues" evidence="6">
    <location>
        <begin position="406"/>
        <end position="423"/>
    </location>
</feature>
<feature type="region of interest" description="Disordered" evidence="6">
    <location>
        <begin position="405"/>
        <end position="432"/>
    </location>
</feature>
<sequence length="432" mass="43687">MNARTDLSVSQGAALSVGAVLGTGLISLPALAADAAGPASLVAWLALIVLSAPLAWTFAALGARYPDGGGVSTYARMAFGPRIAAAVGWCFYFAVPLGAPVAVAFTGGYVSDVLGGGRVTELATFLVIVGTAYVMNLFGLRVSGRVQLVLSVSLALLLVVTVIAALPHARWENLTPFAPHGWTGIGAAAALLVWGFAGWEALSSLSGEYRNPRRDVPRATLIAVAVVGVLYLAVATVSVLALGPDLAGSRAPLADLLAIGLGGPVRVLTAVVAVVLTLGAVNAYFAGSSRLGVALANEGALPARVFGGQRRSLTFIFLASIACALLSLDLHTATLLVTGCFTLVYVIGTAAALRLLPAGWSRVVAGIAFAAVVTLLWLSGPPALLSLVIAASALAYQAIVRPSRAKPSSISSGSTAPNPTTSPEAVRDGCSA</sequence>
<evidence type="ECO:0000256" key="3">
    <source>
        <dbReference type="ARBA" id="ARBA00022692"/>
    </source>
</evidence>
<keyword evidence="9" id="KW-1185">Reference proteome</keyword>
<dbReference type="InterPro" id="IPR002293">
    <property type="entry name" value="AA/rel_permease1"/>
</dbReference>
<comment type="caution">
    <text evidence="8">The sequence shown here is derived from an EMBL/GenBank/DDBJ whole genome shotgun (WGS) entry which is preliminary data.</text>
</comment>
<feature type="transmembrane region" description="Helical" evidence="7">
    <location>
        <begin position="122"/>
        <end position="141"/>
    </location>
</feature>
<dbReference type="PANTHER" id="PTHR42770:SF13">
    <property type="entry name" value="L-METHIONINE_BRANCHED-CHAIN AMINO ACID EXPORTER YJEH"/>
    <property type="match status" value="1"/>
</dbReference>
<dbReference type="PANTHER" id="PTHR42770">
    <property type="entry name" value="AMINO ACID TRANSPORTER-RELATED"/>
    <property type="match status" value="1"/>
</dbReference>
<gene>
    <name evidence="8" type="ORF">QLQ12_38610</name>
</gene>
<keyword evidence="4 7" id="KW-1133">Transmembrane helix</keyword>
<organism evidence="8 9">
    <name type="scientific">Actinoplanes sandaracinus</name>
    <dbReference type="NCBI Taxonomy" id="3045177"/>
    <lineage>
        <taxon>Bacteria</taxon>
        <taxon>Bacillati</taxon>
        <taxon>Actinomycetota</taxon>
        <taxon>Actinomycetes</taxon>
        <taxon>Micromonosporales</taxon>
        <taxon>Micromonosporaceae</taxon>
        <taxon>Actinoplanes</taxon>
    </lineage>
</organism>
<feature type="transmembrane region" description="Helical" evidence="7">
    <location>
        <begin position="312"/>
        <end position="328"/>
    </location>
</feature>
<dbReference type="PIRSF" id="PIRSF006060">
    <property type="entry name" value="AA_transporter"/>
    <property type="match status" value="1"/>
</dbReference>
<feature type="transmembrane region" description="Helical" evidence="7">
    <location>
        <begin position="360"/>
        <end position="377"/>
    </location>
</feature>
<name>A0ABT6WXP6_9ACTN</name>
<evidence type="ECO:0000313" key="9">
    <source>
        <dbReference type="Proteomes" id="UP001241758"/>
    </source>
</evidence>
<evidence type="ECO:0000313" key="8">
    <source>
        <dbReference type="EMBL" id="MDI6104519.1"/>
    </source>
</evidence>
<feature type="transmembrane region" description="Helical" evidence="7">
    <location>
        <begin position="334"/>
        <end position="353"/>
    </location>
</feature>
<feature type="transmembrane region" description="Helical" evidence="7">
    <location>
        <begin position="220"/>
        <end position="243"/>
    </location>
</feature>
<feature type="transmembrane region" description="Helical" evidence="7">
    <location>
        <begin position="181"/>
        <end position="199"/>
    </location>
</feature>
<dbReference type="EMBL" id="JASCTH010000034">
    <property type="protein sequence ID" value="MDI6104519.1"/>
    <property type="molecule type" value="Genomic_DNA"/>
</dbReference>
<feature type="transmembrane region" description="Helical" evidence="7">
    <location>
        <begin position="42"/>
        <end position="63"/>
    </location>
</feature>
<feature type="transmembrane region" description="Helical" evidence="7">
    <location>
        <begin position="83"/>
        <end position="110"/>
    </location>
</feature>
<reference evidence="8 9" key="1">
    <citation type="submission" date="2023-05" db="EMBL/GenBank/DDBJ databases">
        <title>Actinoplanes sp. NEAU-A12 genome sequencing.</title>
        <authorList>
            <person name="Wang Z.-S."/>
        </authorList>
    </citation>
    <scope>NUCLEOTIDE SEQUENCE [LARGE SCALE GENOMIC DNA]</scope>
    <source>
        <strain evidence="8 9">NEAU-A12</strain>
    </source>
</reference>
<evidence type="ECO:0000256" key="6">
    <source>
        <dbReference type="SAM" id="MobiDB-lite"/>
    </source>
</evidence>